<dbReference type="Proteomes" id="UP000030669">
    <property type="component" value="Unassembled WGS sequence"/>
</dbReference>
<dbReference type="eggNOG" id="ENOG502S8W5">
    <property type="taxonomic scope" value="Eukaryota"/>
</dbReference>
<proteinExistence type="predicted"/>
<dbReference type="KEGG" id="gtr:GLOTRDRAFT_70186"/>
<dbReference type="Pfam" id="PF13489">
    <property type="entry name" value="Methyltransf_23"/>
    <property type="match status" value="1"/>
</dbReference>
<protein>
    <submittedName>
        <fullName evidence="1">S-adenosyl-L-methionine-dependent methyltransferase</fullName>
    </submittedName>
</protein>
<evidence type="ECO:0000313" key="1">
    <source>
        <dbReference type="EMBL" id="EPQ59060.1"/>
    </source>
</evidence>
<dbReference type="GO" id="GO:0032259">
    <property type="term" value="P:methylation"/>
    <property type="evidence" value="ECO:0007669"/>
    <property type="project" value="UniProtKB-KW"/>
</dbReference>
<dbReference type="RefSeq" id="XP_007862146.1">
    <property type="nucleotide sequence ID" value="XM_007863955.1"/>
</dbReference>
<sequence>MLADKPSTASALPQVIEHKPRAFHSFPGAQYILPSDDEERSRLELQHRVICRALGNRLFIVPLSIKKGDKILDCGTGSGIWLLDIAKAVPPEVGLQGIDIESRLFPSSKPENVNFSVETALRLPDGWQDAFTFVHQRLLIAGLQAKEWPQVLREIHRVLAPGGWVQLLEAKEEQGADNKPVTMRQRALNKALFSARGLLLDCATHMPDLLWEAGFESVEVRELHLPVGAWAGDEGIETRESFLNVFRGMKTPVLKAGGLGFISSEEEFDSMMDGLAREWDETEGSTINLCVFCAQKPPSEN</sequence>
<dbReference type="GO" id="GO:0008168">
    <property type="term" value="F:methyltransferase activity"/>
    <property type="evidence" value="ECO:0007669"/>
    <property type="project" value="UniProtKB-KW"/>
</dbReference>
<accession>S7RW30</accession>
<dbReference type="SUPFAM" id="SSF53335">
    <property type="entry name" value="S-adenosyl-L-methionine-dependent methyltransferases"/>
    <property type="match status" value="1"/>
</dbReference>
<dbReference type="EMBL" id="KB469297">
    <property type="protein sequence ID" value="EPQ59060.1"/>
    <property type="molecule type" value="Genomic_DNA"/>
</dbReference>
<dbReference type="OrthoDB" id="184880at2759"/>
<name>S7RW30_GLOTA</name>
<dbReference type="OMA" id="EIGRYCC"/>
<dbReference type="HOGENOM" id="CLU_010595_9_3_1"/>
<keyword evidence="1" id="KW-0808">Transferase</keyword>
<dbReference type="CDD" id="cd02440">
    <property type="entry name" value="AdoMet_MTases"/>
    <property type="match status" value="1"/>
</dbReference>
<keyword evidence="1" id="KW-0489">Methyltransferase</keyword>
<reference evidence="1 2" key="1">
    <citation type="journal article" date="2012" name="Science">
        <title>The Paleozoic origin of enzymatic lignin decomposition reconstructed from 31 fungal genomes.</title>
        <authorList>
            <person name="Floudas D."/>
            <person name="Binder M."/>
            <person name="Riley R."/>
            <person name="Barry K."/>
            <person name="Blanchette R.A."/>
            <person name="Henrissat B."/>
            <person name="Martinez A.T."/>
            <person name="Otillar R."/>
            <person name="Spatafora J.W."/>
            <person name="Yadav J.S."/>
            <person name="Aerts A."/>
            <person name="Benoit I."/>
            <person name="Boyd A."/>
            <person name="Carlson A."/>
            <person name="Copeland A."/>
            <person name="Coutinho P.M."/>
            <person name="de Vries R.P."/>
            <person name="Ferreira P."/>
            <person name="Findley K."/>
            <person name="Foster B."/>
            <person name="Gaskell J."/>
            <person name="Glotzer D."/>
            <person name="Gorecki P."/>
            <person name="Heitman J."/>
            <person name="Hesse C."/>
            <person name="Hori C."/>
            <person name="Igarashi K."/>
            <person name="Jurgens J.A."/>
            <person name="Kallen N."/>
            <person name="Kersten P."/>
            <person name="Kohler A."/>
            <person name="Kuees U."/>
            <person name="Kumar T.K.A."/>
            <person name="Kuo A."/>
            <person name="LaButti K."/>
            <person name="Larrondo L.F."/>
            <person name="Lindquist E."/>
            <person name="Ling A."/>
            <person name="Lombard V."/>
            <person name="Lucas S."/>
            <person name="Lundell T."/>
            <person name="Martin R."/>
            <person name="McLaughlin D.J."/>
            <person name="Morgenstern I."/>
            <person name="Morin E."/>
            <person name="Murat C."/>
            <person name="Nagy L.G."/>
            <person name="Nolan M."/>
            <person name="Ohm R.A."/>
            <person name="Patyshakuliyeva A."/>
            <person name="Rokas A."/>
            <person name="Ruiz-Duenas F.J."/>
            <person name="Sabat G."/>
            <person name="Salamov A."/>
            <person name="Samejima M."/>
            <person name="Schmutz J."/>
            <person name="Slot J.C."/>
            <person name="St John F."/>
            <person name="Stenlid J."/>
            <person name="Sun H."/>
            <person name="Sun S."/>
            <person name="Syed K."/>
            <person name="Tsang A."/>
            <person name="Wiebenga A."/>
            <person name="Young D."/>
            <person name="Pisabarro A."/>
            <person name="Eastwood D.C."/>
            <person name="Martin F."/>
            <person name="Cullen D."/>
            <person name="Grigoriev I.V."/>
            <person name="Hibbett D.S."/>
        </authorList>
    </citation>
    <scope>NUCLEOTIDE SEQUENCE [LARGE SCALE GENOMIC DNA]</scope>
    <source>
        <strain evidence="1 2">ATCC 11539</strain>
    </source>
</reference>
<dbReference type="GeneID" id="19308058"/>
<dbReference type="InterPro" id="IPR029063">
    <property type="entry name" value="SAM-dependent_MTases_sf"/>
</dbReference>
<dbReference type="PANTHER" id="PTHR43591">
    <property type="entry name" value="METHYLTRANSFERASE"/>
    <property type="match status" value="1"/>
</dbReference>
<organism evidence="1 2">
    <name type="scientific">Gloeophyllum trabeum (strain ATCC 11539 / FP-39264 / Madison 617)</name>
    <name type="common">Brown rot fungus</name>
    <dbReference type="NCBI Taxonomy" id="670483"/>
    <lineage>
        <taxon>Eukaryota</taxon>
        <taxon>Fungi</taxon>
        <taxon>Dikarya</taxon>
        <taxon>Basidiomycota</taxon>
        <taxon>Agaricomycotina</taxon>
        <taxon>Agaricomycetes</taxon>
        <taxon>Gloeophyllales</taxon>
        <taxon>Gloeophyllaceae</taxon>
        <taxon>Gloeophyllum</taxon>
    </lineage>
</organism>
<gene>
    <name evidence="1" type="ORF">GLOTRDRAFT_70186</name>
</gene>
<keyword evidence="2" id="KW-1185">Reference proteome</keyword>
<dbReference type="AlphaFoldDB" id="S7RW30"/>
<dbReference type="Gene3D" id="3.40.50.150">
    <property type="entry name" value="Vaccinia Virus protein VP39"/>
    <property type="match status" value="1"/>
</dbReference>
<evidence type="ECO:0000313" key="2">
    <source>
        <dbReference type="Proteomes" id="UP000030669"/>
    </source>
</evidence>